<dbReference type="GO" id="GO:0000340">
    <property type="term" value="F:RNA 7-methylguanosine cap binding"/>
    <property type="evidence" value="ECO:0007669"/>
    <property type="project" value="InterPro"/>
</dbReference>
<evidence type="ECO:0000313" key="3">
    <source>
        <dbReference type="Proteomes" id="UP000023623"/>
    </source>
</evidence>
<dbReference type="AlphaFoldDB" id="A0A022XZN7"/>
<dbReference type="PANTHER" id="PTHR16291:SF0">
    <property type="entry name" value="NUCLEAR CAP-BINDING PROTEIN SUBUNIT 3"/>
    <property type="match status" value="1"/>
</dbReference>
<dbReference type="InterPro" id="IPR019416">
    <property type="entry name" value="NCBP3"/>
</dbReference>
<dbReference type="GO" id="GO:0003729">
    <property type="term" value="F:mRNA binding"/>
    <property type="evidence" value="ECO:0007669"/>
    <property type="project" value="InterPro"/>
</dbReference>
<sequence length="521" mass="57741">MEGRTAVEAPAAAANGTMDTGMDIDMDLDLGQLPEPDPIELEPVSTLTVASAIAGQTEAGVANPNDEPQLEKVHIRGVDELTTDDIKRFAAEHFTLEEPERIEWIDDTSANIIYSSAEVASKALSSFTQENVEDAVTSSPSLRLRTAKALSSHPDSVLQVRLAVKSDRKKHRAYEASRFYLMHPEHDPRERMRNEFSGRRLRGPRGDNDGDYRRKRFDDKEHRRRRGQARDDNFDVSMYDDDADRGRRSSSGDISSAGSHSRSRVRRNNRDLFDDRMESLEGRLRDRSASPSRANGDGPDLRLAGGSSSNRRFRDRPSLSGRDSRDRSRSNAGKELYRSGNNAGDEATRGRELFPNKTASSYLKQELLMNTVSPPANTVHRRSDAFDAADETTDLFAQRMTVPFVDGANDCAKRSTKRNVELFPDSTKDRSQSLNIRGLSSENNGVSIRGAASGGISIKGAANVRELFPSKYTGNEGKELFSDTLEGRGGRRRRAEDVWLIGAGAQSLGRVHHCIGRTLDT</sequence>
<dbReference type="PANTHER" id="PTHR16291">
    <property type="entry name" value="NUCLEAR CAP-BINDING PROTEIN SUBUNIT 3"/>
    <property type="match status" value="1"/>
</dbReference>
<keyword evidence="3" id="KW-1185">Reference proteome</keyword>
<gene>
    <name evidence="2" type="ORF">H105_02411</name>
</gene>
<feature type="region of interest" description="Disordered" evidence="1">
    <location>
        <begin position="190"/>
        <end position="355"/>
    </location>
</feature>
<dbReference type="OrthoDB" id="422106at2759"/>
<feature type="compositionally biased region" description="Basic and acidic residues" evidence="1">
    <location>
        <begin position="268"/>
        <end position="288"/>
    </location>
</feature>
<reference evidence="2 3" key="1">
    <citation type="submission" date="2014-02" db="EMBL/GenBank/DDBJ databases">
        <title>The Genome Sequence of Trichophyton rubrum (morphotype soudanense) CBS 452.61.</title>
        <authorList>
            <consortium name="The Broad Institute Genomics Platform"/>
            <person name="Cuomo C.A."/>
            <person name="White T.C."/>
            <person name="Graser Y."/>
            <person name="Martinez-Rossi N."/>
            <person name="Heitman J."/>
            <person name="Young S.K."/>
            <person name="Zeng Q."/>
            <person name="Gargeya S."/>
            <person name="Abouelleil A."/>
            <person name="Alvarado L."/>
            <person name="Chapman S.B."/>
            <person name="Gainer-Dewar J."/>
            <person name="Goldberg J."/>
            <person name="Griggs A."/>
            <person name="Gujja S."/>
            <person name="Hansen M."/>
            <person name="Howarth C."/>
            <person name="Imamovic A."/>
            <person name="Larimer J."/>
            <person name="Martinez D."/>
            <person name="Murphy C."/>
            <person name="Pearson M.D."/>
            <person name="Persinoti G."/>
            <person name="Poon T."/>
            <person name="Priest M."/>
            <person name="Roberts A.D."/>
            <person name="Saif S."/>
            <person name="Shea T.D."/>
            <person name="Sykes S.N."/>
            <person name="Wortman J."/>
            <person name="Nusbaum C."/>
            <person name="Birren B."/>
        </authorList>
    </citation>
    <scope>NUCLEOTIDE SEQUENCE [LARGE SCALE GENOMIC DNA]</scope>
    <source>
        <strain evidence="2 3">CBS 452.61</strain>
    </source>
</reference>
<organism evidence="2 3">
    <name type="scientific">Trichophyton soudanense CBS 452.61</name>
    <dbReference type="NCBI Taxonomy" id="1215331"/>
    <lineage>
        <taxon>Eukaryota</taxon>
        <taxon>Fungi</taxon>
        <taxon>Dikarya</taxon>
        <taxon>Ascomycota</taxon>
        <taxon>Pezizomycotina</taxon>
        <taxon>Eurotiomycetes</taxon>
        <taxon>Eurotiomycetidae</taxon>
        <taxon>Onygenales</taxon>
        <taxon>Arthrodermataceae</taxon>
        <taxon>Trichophyton</taxon>
    </lineage>
</organism>
<feature type="compositionally biased region" description="Basic and acidic residues" evidence="1">
    <location>
        <begin position="190"/>
        <end position="221"/>
    </location>
</feature>
<name>A0A022XZN7_TRISD</name>
<dbReference type="EMBL" id="KK208785">
    <property type="protein sequence ID" value="EZF76197.1"/>
    <property type="molecule type" value="Genomic_DNA"/>
</dbReference>
<dbReference type="GO" id="GO:0005634">
    <property type="term" value="C:nucleus"/>
    <property type="evidence" value="ECO:0007669"/>
    <property type="project" value="TreeGrafter"/>
</dbReference>
<evidence type="ECO:0000256" key="1">
    <source>
        <dbReference type="SAM" id="MobiDB-lite"/>
    </source>
</evidence>
<accession>A0A022XZN7</accession>
<dbReference type="Proteomes" id="UP000023623">
    <property type="component" value="Unassembled WGS sequence"/>
</dbReference>
<feature type="region of interest" description="Disordered" evidence="1">
    <location>
        <begin position="1"/>
        <end position="25"/>
    </location>
</feature>
<protein>
    <submittedName>
        <fullName evidence="2">Uncharacterized protein</fullName>
    </submittedName>
</protein>
<proteinExistence type="predicted"/>
<feature type="compositionally biased region" description="Low complexity" evidence="1">
    <location>
        <begin position="249"/>
        <end position="260"/>
    </location>
</feature>
<evidence type="ECO:0000313" key="2">
    <source>
        <dbReference type="EMBL" id="EZF76197.1"/>
    </source>
</evidence>
<dbReference type="Pfam" id="PF10309">
    <property type="entry name" value="NCBP3"/>
    <property type="match status" value="1"/>
</dbReference>
<dbReference type="HOGENOM" id="CLU_030082_0_0_1"/>